<sequence length="343" mass="36467">MSDTVYDLVIIGAGPAGLTASIYASCFHLNHLIIGKTPGGQMMWAPDILNYPGFNGISGKELTTRMVEQAKARGAELVTQSVTRITQLSNKPNPALPAGRQLTNTEEGVFEIETEEGIKYQTRSIILSTGTERKKLGVPGEIEYTAKGVLYCAICEKQDYEGKVAAVVGGGNSAAQAAVEVAQFASKVYILYRGTQLRGDPIWIDQVKANPKIEVLYNTIVKEIKGDGTKVTSVAVEVSSGQNKEAKILPVDKIFIEIGGVPGTALVIPLGVVMDEGGYIKVDDKLTTNVPGIFAAGDLVSYGLSIEQISSAVGLGARAASSVFAYLKNDKAPSLWGKAQIKR</sequence>
<dbReference type="Pfam" id="PF07992">
    <property type="entry name" value="Pyr_redox_2"/>
    <property type="match status" value="1"/>
</dbReference>
<dbReference type="SUPFAM" id="SSF51905">
    <property type="entry name" value="FAD/NAD(P)-binding domain"/>
    <property type="match status" value="1"/>
</dbReference>
<dbReference type="PRINTS" id="PR00469">
    <property type="entry name" value="PNDRDTASEII"/>
</dbReference>
<reference evidence="4 5" key="1">
    <citation type="journal article" date="2016" name="Nat. Commun.">
        <title>Thousands of microbial genomes shed light on interconnected biogeochemical processes in an aquifer system.</title>
        <authorList>
            <person name="Anantharaman K."/>
            <person name="Brown C.T."/>
            <person name="Hug L.A."/>
            <person name="Sharon I."/>
            <person name="Castelle C.J."/>
            <person name="Probst A.J."/>
            <person name="Thomas B.C."/>
            <person name="Singh A."/>
            <person name="Wilkins M.J."/>
            <person name="Karaoz U."/>
            <person name="Brodie E.L."/>
            <person name="Williams K.H."/>
            <person name="Hubbard S.S."/>
            <person name="Banfield J.F."/>
        </authorList>
    </citation>
    <scope>NUCLEOTIDE SEQUENCE [LARGE SCALE GENOMIC DNA]</scope>
</reference>
<evidence type="ECO:0000256" key="2">
    <source>
        <dbReference type="ARBA" id="ARBA00023002"/>
    </source>
</evidence>
<dbReference type="STRING" id="1798382.A3D77_00510"/>
<dbReference type="Gene3D" id="3.50.50.60">
    <property type="entry name" value="FAD/NAD(P)-binding domain"/>
    <property type="match status" value="2"/>
</dbReference>
<accession>A0A1F5ZL61</accession>
<keyword evidence="2" id="KW-0560">Oxidoreductase</keyword>
<comment type="caution">
    <text evidence="4">The sequence shown here is derived from an EMBL/GenBank/DDBJ whole genome shotgun (WGS) entry which is preliminary data.</text>
</comment>
<dbReference type="InterPro" id="IPR023753">
    <property type="entry name" value="FAD/NAD-binding_dom"/>
</dbReference>
<gene>
    <name evidence="4" type="ORF">A3D77_00510</name>
</gene>
<proteinExistence type="predicted"/>
<dbReference type="GO" id="GO:0016491">
    <property type="term" value="F:oxidoreductase activity"/>
    <property type="evidence" value="ECO:0007669"/>
    <property type="project" value="UniProtKB-KW"/>
</dbReference>
<keyword evidence="1" id="KW-0285">Flavoprotein</keyword>
<evidence type="ECO:0000313" key="4">
    <source>
        <dbReference type="EMBL" id="OGG13188.1"/>
    </source>
</evidence>
<name>A0A1F5ZL61_9BACT</name>
<feature type="domain" description="FAD/NAD(P)-binding" evidence="3">
    <location>
        <begin position="6"/>
        <end position="313"/>
    </location>
</feature>
<dbReference type="AlphaFoldDB" id="A0A1F5ZL61"/>
<dbReference type="InterPro" id="IPR036188">
    <property type="entry name" value="FAD/NAD-bd_sf"/>
</dbReference>
<evidence type="ECO:0000256" key="1">
    <source>
        <dbReference type="ARBA" id="ARBA00022630"/>
    </source>
</evidence>
<dbReference type="InterPro" id="IPR050097">
    <property type="entry name" value="Ferredoxin-NADP_redctase_2"/>
</dbReference>
<protein>
    <recommendedName>
        <fullName evidence="3">FAD/NAD(P)-binding domain-containing protein</fullName>
    </recommendedName>
</protein>
<dbReference type="PRINTS" id="PR00368">
    <property type="entry name" value="FADPNR"/>
</dbReference>
<dbReference type="PANTHER" id="PTHR48105">
    <property type="entry name" value="THIOREDOXIN REDUCTASE 1-RELATED-RELATED"/>
    <property type="match status" value="1"/>
</dbReference>
<dbReference type="EMBL" id="MFJL01000039">
    <property type="protein sequence ID" value="OGG13188.1"/>
    <property type="molecule type" value="Genomic_DNA"/>
</dbReference>
<organism evidence="4 5">
    <name type="scientific">Candidatus Gottesmanbacteria bacterium RIFCSPHIGHO2_02_FULL_39_11</name>
    <dbReference type="NCBI Taxonomy" id="1798382"/>
    <lineage>
        <taxon>Bacteria</taxon>
        <taxon>Candidatus Gottesmaniibacteriota</taxon>
    </lineage>
</organism>
<evidence type="ECO:0000313" key="5">
    <source>
        <dbReference type="Proteomes" id="UP000176923"/>
    </source>
</evidence>
<dbReference type="Proteomes" id="UP000176923">
    <property type="component" value="Unassembled WGS sequence"/>
</dbReference>
<evidence type="ECO:0000259" key="3">
    <source>
        <dbReference type="Pfam" id="PF07992"/>
    </source>
</evidence>